<feature type="transmembrane region" description="Helical" evidence="2">
    <location>
        <begin position="239"/>
        <end position="263"/>
    </location>
</feature>
<reference evidence="3" key="1">
    <citation type="submission" date="2023-08" db="EMBL/GenBank/DDBJ databases">
        <title>Emergence of clinically-relevant ST2 carbapenem-resistant Acinetobacter baumannii strains in hospital sewages in Zhejiang, East of China.</title>
        <authorList>
            <person name="Kaichao C."/>
            <person name="Zhang R."/>
        </authorList>
    </citation>
    <scope>NUCLEOTIDE SEQUENCE</scope>
    <source>
        <strain evidence="3">M-SY-60</strain>
    </source>
</reference>
<evidence type="ECO:0000313" key="3">
    <source>
        <dbReference type="EMBL" id="MDQ9070937.1"/>
    </source>
</evidence>
<evidence type="ECO:0000313" key="4">
    <source>
        <dbReference type="Proteomes" id="UP001243195"/>
    </source>
</evidence>
<evidence type="ECO:0000256" key="2">
    <source>
        <dbReference type="SAM" id="Phobius"/>
    </source>
</evidence>
<feature type="coiled-coil region" evidence="1">
    <location>
        <begin position="185"/>
        <end position="212"/>
    </location>
</feature>
<accession>A0AAW8JFQ9</accession>
<dbReference type="AlphaFoldDB" id="A0AAW8JFQ9"/>
<keyword evidence="2" id="KW-0472">Membrane</keyword>
<evidence type="ECO:0000256" key="1">
    <source>
        <dbReference type="SAM" id="Coils"/>
    </source>
</evidence>
<feature type="transmembrane region" description="Helical" evidence="2">
    <location>
        <begin position="269"/>
        <end position="290"/>
    </location>
</feature>
<keyword evidence="2" id="KW-0812">Transmembrane</keyword>
<keyword evidence="2" id="KW-1133">Transmembrane helix</keyword>
<protein>
    <submittedName>
        <fullName evidence="3">Uncharacterized protein</fullName>
    </submittedName>
</protein>
<sequence>MGFLFESQKFKKTYEKVLNLSELVLENSNQYDAEIGKLAKYFLSTRKVFNVDHDLSNYDKVIVYSTKWDRFDFINEINRVFDSYNKEKNSDNLREIILLGSALFYIYFQELTFQLGALNPTISIEVGGYIANVKIILMKLNYYEDYLVYAERDLPYQILKEVFHSNEIKNLADLTKKYESAKNLIYDWDDNLQQKKNEVERLSKKLESQKVAYDFVLLNEGFKKLYDQKKEDAKSNNRYLGALIAAIICLPLINLYTGGLFVYGKNIDLTSVLLLELPIITLLLIFIYFFKINLNERNSIRSQMIQLELRMALCQFIHSYADDSESLHKKNTEGFKKFENIIFSPIVASDDKIPSTFDGVDQIAKLIEAIKK</sequence>
<comment type="caution">
    <text evidence="3">The sequence shown here is derived from an EMBL/GenBank/DDBJ whole genome shotgun (WGS) entry which is preliminary data.</text>
</comment>
<dbReference type="Proteomes" id="UP001243195">
    <property type="component" value="Unassembled WGS sequence"/>
</dbReference>
<organism evidence="3 4">
    <name type="scientific">Acinetobacter gerneri</name>
    <dbReference type="NCBI Taxonomy" id="202952"/>
    <lineage>
        <taxon>Bacteria</taxon>
        <taxon>Pseudomonadati</taxon>
        <taxon>Pseudomonadota</taxon>
        <taxon>Gammaproteobacteria</taxon>
        <taxon>Moraxellales</taxon>
        <taxon>Moraxellaceae</taxon>
        <taxon>Acinetobacter</taxon>
    </lineage>
</organism>
<dbReference type="RefSeq" id="WP_308955438.1">
    <property type="nucleotide sequence ID" value="NZ_JAVICY010000004.1"/>
</dbReference>
<proteinExistence type="predicted"/>
<name>A0AAW8JFQ9_9GAMM</name>
<gene>
    <name evidence="3" type="ORF">RFH51_05605</name>
</gene>
<keyword evidence="1" id="KW-0175">Coiled coil</keyword>
<dbReference type="EMBL" id="JAVIDA010000005">
    <property type="protein sequence ID" value="MDQ9070937.1"/>
    <property type="molecule type" value="Genomic_DNA"/>
</dbReference>